<sequence>MARIFGRNQIEANTNRIIRTCFGVLIIETITGRKNSGHNDDITSSTLVGHIWDLWSEGRAMEIVDPSLGDTCLDHEVQRCIQIGLLCVQDYPKERPTMSVVTSMLDNDTTLPTPKQPVFNFTRTTHHNVINSVNGMSITMMEGR</sequence>
<evidence type="ECO:0000313" key="2">
    <source>
        <dbReference type="Proteomes" id="UP000828941"/>
    </source>
</evidence>
<evidence type="ECO:0000313" key="1">
    <source>
        <dbReference type="EMBL" id="KAI4296553.1"/>
    </source>
</evidence>
<keyword evidence="2" id="KW-1185">Reference proteome</keyword>
<reference evidence="1 2" key="1">
    <citation type="journal article" date="2022" name="DNA Res.">
        <title>Chromosomal-level genome assembly of the orchid tree Bauhinia variegata (Leguminosae; Cercidoideae) supports the allotetraploid origin hypothesis of Bauhinia.</title>
        <authorList>
            <person name="Zhong Y."/>
            <person name="Chen Y."/>
            <person name="Zheng D."/>
            <person name="Pang J."/>
            <person name="Liu Y."/>
            <person name="Luo S."/>
            <person name="Meng S."/>
            <person name="Qian L."/>
            <person name="Wei D."/>
            <person name="Dai S."/>
            <person name="Zhou R."/>
        </authorList>
    </citation>
    <scope>NUCLEOTIDE SEQUENCE [LARGE SCALE GENOMIC DNA]</scope>
    <source>
        <strain evidence="1">BV-YZ2020</strain>
    </source>
</reference>
<protein>
    <submittedName>
        <fullName evidence="1">Uncharacterized protein</fullName>
    </submittedName>
</protein>
<comment type="caution">
    <text evidence="1">The sequence shown here is derived from an EMBL/GenBank/DDBJ whole genome shotgun (WGS) entry which is preliminary data.</text>
</comment>
<name>A0ACB9KH81_BAUVA</name>
<dbReference type="EMBL" id="CM039439">
    <property type="protein sequence ID" value="KAI4296553.1"/>
    <property type="molecule type" value="Genomic_DNA"/>
</dbReference>
<gene>
    <name evidence="1" type="ORF">L6164_036502</name>
</gene>
<dbReference type="Proteomes" id="UP000828941">
    <property type="component" value="Chromosome 14"/>
</dbReference>
<proteinExistence type="predicted"/>
<organism evidence="1 2">
    <name type="scientific">Bauhinia variegata</name>
    <name type="common">Purple orchid tree</name>
    <name type="synonym">Phanera variegata</name>
    <dbReference type="NCBI Taxonomy" id="167791"/>
    <lineage>
        <taxon>Eukaryota</taxon>
        <taxon>Viridiplantae</taxon>
        <taxon>Streptophyta</taxon>
        <taxon>Embryophyta</taxon>
        <taxon>Tracheophyta</taxon>
        <taxon>Spermatophyta</taxon>
        <taxon>Magnoliopsida</taxon>
        <taxon>eudicotyledons</taxon>
        <taxon>Gunneridae</taxon>
        <taxon>Pentapetalae</taxon>
        <taxon>rosids</taxon>
        <taxon>fabids</taxon>
        <taxon>Fabales</taxon>
        <taxon>Fabaceae</taxon>
        <taxon>Cercidoideae</taxon>
        <taxon>Cercideae</taxon>
        <taxon>Bauhiniinae</taxon>
        <taxon>Bauhinia</taxon>
    </lineage>
</organism>
<accession>A0ACB9KH81</accession>